<evidence type="ECO:0000313" key="10">
    <source>
        <dbReference type="EMBL" id="MDT0683158.1"/>
    </source>
</evidence>
<feature type="transmembrane region" description="Helical" evidence="9">
    <location>
        <begin position="241"/>
        <end position="260"/>
    </location>
</feature>
<evidence type="ECO:0000256" key="3">
    <source>
        <dbReference type="ARBA" id="ARBA00022679"/>
    </source>
</evidence>
<feature type="transmembrane region" description="Helical" evidence="9">
    <location>
        <begin position="120"/>
        <end position="140"/>
    </location>
</feature>
<reference evidence="10 11" key="1">
    <citation type="submission" date="2023-09" db="EMBL/GenBank/DDBJ databases">
        <authorList>
            <person name="Rey-Velasco X."/>
        </authorList>
    </citation>
    <scope>NUCLEOTIDE SEQUENCE [LARGE SCALE GENOMIC DNA]</scope>
    <source>
        <strain evidence="10 11">F158</strain>
    </source>
</reference>
<evidence type="ECO:0000256" key="1">
    <source>
        <dbReference type="ARBA" id="ARBA00004651"/>
    </source>
</evidence>
<dbReference type="InterPro" id="IPR036890">
    <property type="entry name" value="HATPase_C_sf"/>
</dbReference>
<feature type="transmembrane region" description="Helical" evidence="9">
    <location>
        <begin position="272"/>
        <end position="291"/>
    </location>
</feature>
<sequence length="698" mass="75361">MFVTSVIRLSPVSALAVAALAALLAAALVIWTALARTESDLPPDARLLSAGGIEIGAGDLIEEPDTLPSWGERAAFFARQDRLFEALRTPGTDLRYETASGEVATAPNAPVARMASHLPAAFWFQIGVGIFAVLIGAWVLALRPRDWGARMFAATGLFVPVFAWSAAIYSTRPIAMDGTIFRWLSSINHVGAMSFGIALVGLFMMYPRPLWHPRWLLVPLLAYGALIVADMLWLAPALWSSLAVLSQMIGAIVLGVLQWIRSRGEPLDRAGLRWFLVATLVGCSLFVFLSVAPPALGLTDKSLISQGYAFGFFSIMHVGLALGLLRYRLFDLDRYAWLVWLWLGGALSVFALDLLLIGWLGARSDVSLALSLILAGLVWFPLRQFLLHRTLVRRPGLDASADYMPAILEIALAPDETRRHSRYDALLAELYGASPVEPDGATRPEPRLVQSGLALELPGPAGLPPRRLAYAAGGRRVFAPSDIATWRQLVRLLDLATQSRRAFETGVRTERDRISRDVHDNIGAQILSALHAADEERKDDLLRDTLADLRTIINEGFDSTFDLGELLAEMRLETAERLAPHGIALDWPTSALGEGARIGFMRAVTLRAVLREAVSNVIKHSGATAMRVHPVGGADALSLLIADDGHGFAGAMAPDGHGLRNMRARLEAGGGAFDLSTGSEGTEILAKLGPGLADRAAA</sequence>
<dbReference type="SUPFAM" id="SSF55874">
    <property type="entry name" value="ATPase domain of HSP90 chaperone/DNA topoisomerase II/histidine kinase"/>
    <property type="match status" value="1"/>
</dbReference>
<keyword evidence="5" id="KW-0418">Kinase</keyword>
<comment type="subcellular location">
    <subcellularLocation>
        <location evidence="1">Cell membrane</location>
        <topology evidence="1">Multi-pass membrane protein</topology>
    </subcellularLocation>
</comment>
<accession>A0ABU3DHX0</accession>
<feature type="transmembrane region" description="Helical" evidence="9">
    <location>
        <begin position="303"/>
        <end position="325"/>
    </location>
</feature>
<dbReference type="Proteomes" id="UP001265259">
    <property type="component" value="Unassembled WGS sequence"/>
</dbReference>
<proteinExistence type="predicted"/>
<evidence type="ECO:0000256" key="6">
    <source>
        <dbReference type="ARBA" id="ARBA00022989"/>
    </source>
</evidence>
<evidence type="ECO:0000256" key="8">
    <source>
        <dbReference type="ARBA" id="ARBA00023136"/>
    </source>
</evidence>
<keyword evidence="11" id="KW-1185">Reference proteome</keyword>
<protein>
    <recommendedName>
        <fullName evidence="12">Histidine kinase</fullName>
    </recommendedName>
</protein>
<comment type="caution">
    <text evidence="10">The sequence shown here is derived from an EMBL/GenBank/DDBJ whole genome shotgun (WGS) entry which is preliminary data.</text>
</comment>
<feature type="transmembrane region" description="Helical" evidence="9">
    <location>
        <begin position="152"/>
        <end position="171"/>
    </location>
</feature>
<evidence type="ECO:0000256" key="4">
    <source>
        <dbReference type="ARBA" id="ARBA00022692"/>
    </source>
</evidence>
<evidence type="ECO:0000256" key="5">
    <source>
        <dbReference type="ARBA" id="ARBA00022777"/>
    </source>
</evidence>
<evidence type="ECO:0000313" key="11">
    <source>
        <dbReference type="Proteomes" id="UP001265259"/>
    </source>
</evidence>
<dbReference type="PANTHER" id="PTHR24421">
    <property type="entry name" value="NITRATE/NITRITE SENSOR PROTEIN NARX-RELATED"/>
    <property type="match status" value="1"/>
</dbReference>
<name>A0ABU3DHX0_9RHOB</name>
<dbReference type="EMBL" id="JAVRHL010000003">
    <property type="protein sequence ID" value="MDT0683158.1"/>
    <property type="molecule type" value="Genomic_DNA"/>
</dbReference>
<dbReference type="CDD" id="cd16917">
    <property type="entry name" value="HATPase_UhpB-NarQ-NarX-like"/>
    <property type="match status" value="1"/>
</dbReference>
<feature type="transmembrane region" description="Helical" evidence="9">
    <location>
        <begin position="337"/>
        <end position="360"/>
    </location>
</feature>
<keyword evidence="7" id="KW-0902">Two-component regulatory system</keyword>
<dbReference type="RefSeq" id="WP_311691445.1">
    <property type="nucleotide sequence ID" value="NZ_JAVRHL010000003.1"/>
</dbReference>
<feature type="transmembrane region" description="Helical" evidence="9">
    <location>
        <begin position="366"/>
        <end position="386"/>
    </location>
</feature>
<feature type="transmembrane region" description="Helical" evidence="9">
    <location>
        <begin position="215"/>
        <end position="235"/>
    </location>
</feature>
<keyword evidence="6 9" id="KW-1133">Transmembrane helix</keyword>
<dbReference type="PANTHER" id="PTHR24421:SF37">
    <property type="entry name" value="SENSOR HISTIDINE KINASE NARS"/>
    <property type="match status" value="1"/>
</dbReference>
<keyword evidence="2" id="KW-1003">Cell membrane</keyword>
<keyword evidence="3" id="KW-0808">Transferase</keyword>
<dbReference type="InterPro" id="IPR050482">
    <property type="entry name" value="Sensor_HK_TwoCompSys"/>
</dbReference>
<evidence type="ECO:0008006" key="12">
    <source>
        <dbReference type="Google" id="ProtNLM"/>
    </source>
</evidence>
<evidence type="ECO:0000256" key="7">
    <source>
        <dbReference type="ARBA" id="ARBA00023012"/>
    </source>
</evidence>
<dbReference type="Gene3D" id="3.30.565.10">
    <property type="entry name" value="Histidine kinase-like ATPase, C-terminal domain"/>
    <property type="match status" value="1"/>
</dbReference>
<keyword evidence="4 9" id="KW-0812">Transmembrane</keyword>
<gene>
    <name evidence="10" type="ORF">RM543_10710</name>
</gene>
<keyword evidence="8 9" id="KW-0472">Membrane</keyword>
<evidence type="ECO:0000256" key="2">
    <source>
        <dbReference type="ARBA" id="ARBA00022475"/>
    </source>
</evidence>
<evidence type="ECO:0000256" key="9">
    <source>
        <dbReference type="SAM" id="Phobius"/>
    </source>
</evidence>
<organism evidence="10 11">
    <name type="scientific">Tropicimonas omnivorans</name>
    <dbReference type="NCBI Taxonomy" id="3075590"/>
    <lineage>
        <taxon>Bacteria</taxon>
        <taxon>Pseudomonadati</taxon>
        <taxon>Pseudomonadota</taxon>
        <taxon>Alphaproteobacteria</taxon>
        <taxon>Rhodobacterales</taxon>
        <taxon>Roseobacteraceae</taxon>
        <taxon>Tropicimonas</taxon>
    </lineage>
</organism>
<feature type="transmembrane region" description="Helical" evidence="9">
    <location>
        <begin position="183"/>
        <end position="203"/>
    </location>
</feature>